<dbReference type="PANTHER" id="PTHR10340:SF55">
    <property type="entry name" value="ENDOPOLYPHOSPHATASE"/>
    <property type="match status" value="1"/>
</dbReference>
<dbReference type="CDD" id="cd00842">
    <property type="entry name" value="MPP_ASMase"/>
    <property type="match status" value="1"/>
</dbReference>
<evidence type="ECO:0000256" key="3">
    <source>
        <dbReference type="ARBA" id="ARBA00012459"/>
    </source>
</evidence>
<dbReference type="InterPro" id="IPR004843">
    <property type="entry name" value="Calcineurin-like_PHP"/>
</dbReference>
<evidence type="ECO:0000313" key="17">
    <source>
        <dbReference type="Proteomes" id="UP001163105"/>
    </source>
</evidence>
<keyword evidence="14" id="KW-0732">Signal</keyword>
<comment type="subcellular location">
    <subcellularLocation>
        <location evidence="1">Vacuole membrane</location>
        <topology evidence="1">Single-pass type II membrane protein</topology>
    </subcellularLocation>
</comment>
<dbReference type="GO" id="GO:0004309">
    <property type="term" value="F:exopolyphosphatase activity"/>
    <property type="evidence" value="ECO:0007669"/>
    <property type="project" value="TreeGrafter"/>
</dbReference>
<keyword evidence="5 12" id="KW-0926">Vacuole</keyword>
<dbReference type="InterPro" id="IPR029052">
    <property type="entry name" value="Metallo-depent_PP-like"/>
</dbReference>
<keyword evidence="17" id="KW-1185">Reference proteome</keyword>
<dbReference type="Gene3D" id="3.60.21.10">
    <property type="match status" value="1"/>
</dbReference>
<evidence type="ECO:0000256" key="5">
    <source>
        <dbReference type="ARBA" id="ARBA00022554"/>
    </source>
</evidence>
<sequence>MARDAWFPLQRLVLLSGCIGAVFASPTPPEYDALQRVLQPARHPEAQPQQQQQQQQQRKLNGKFLHITDLHPDDFYKVHTSSEEGIACHRGKGMAGTYGAEMTDCDSPFSLVNATFDWITANIRDDIDFVVWTGDSARHDSDEKHPRTAAQVLDSNRRVADKFVETFTSPRDSKLSIPVIPTFGNNDFLPHNIMEAGPNKWFHAYSEIWGRFIPEEQRHSFAFGGWFYVEVIPKKLAVFSLNTMFFFDRNAAVDGCAEPSEPGFKHMEWLRVQLQSLRDMGMKAILIGHVPPARTDSKQNWDETCWQRYTLWLQQYRDVVTASLFGHMNIDHFLLGDSKKVDLTVDSEDESTRRNMKDDFSVESKSDYLMELRDEWSSLPNSAVKLLEEDESDVSADKKGKKKRKKYKKIGGKYAERYQLSFVSPSVVPNFFPTLRVFEYNITGLDDTAVWQDSFDEKAGAASPQPWDEGESDESEYQELRRDVHAEGKKHKKKKGRKGKKPKKDPNLIVPDDPPKGSLPGPAYYPQSLTLTGYVQYFANLTHINNDMQDVGSSKWRGGNPDNKNPKQSPPKPKKFKYEVEYSTFDDKIYKLKDLTVKSYLGLAYRMGQKKKTNSLGAAGEDFVDDDDEAEEAKTERETETSANGKGKKKKGREKNKAWLHFLGHAFVKTVPKDDLETM</sequence>
<evidence type="ECO:0000256" key="9">
    <source>
        <dbReference type="ARBA" id="ARBA00022989"/>
    </source>
</evidence>
<dbReference type="EC" id="3.6.1.10" evidence="3 12"/>
<evidence type="ECO:0000256" key="13">
    <source>
        <dbReference type="SAM" id="MobiDB-lite"/>
    </source>
</evidence>
<gene>
    <name evidence="16" type="primary">PPN1</name>
    <name evidence="16" type="ORF">O9K51_00524</name>
</gene>
<evidence type="ECO:0000256" key="6">
    <source>
        <dbReference type="ARBA" id="ARBA00022692"/>
    </source>
</evidence>
<evidence type="ECO:0000256" key="4">
    <source>
        <dbReference type="ARBA" id="ARBA00014458"/>
    </source>
</evidence>
<name>A0AB34G4L8_9HYPO</name>
<keyword evidence="8" id="KW-0735">Signal-anchor</keyword>
<keyword evidence="6" id="KW-0812">Transmembrane</keyword>
<comment type="caution">
    <text evidence="16">The sequence shown here is derived from an EMBL/GenBank/DDBJ whole genome shotgun (WGS) entry which is preliminary data.</text>
</comment>
<feature type="compositionally biased region" description="Acidic residues" evidence="13">
    <location>
        <begin position="622"/>
        <end position="631"/>
    </location>
</feature>
<dbReference type="EMBL" id="JAQHRD010000001">
    <property type="protein sequence ID" value="KAJ6445761.1"/>
    <property type="molecule type" value="Genomic_DNA"/>
</dbReference>
<evidence type="ECO:0000256" key="7">
    <source>
        <dbReference type="ARBA" id="ARBA00022801"/>
    </source>
</evidence>
<dbReference type="GO" id="GO:0006798">
    <property type="term" value="P:polyphosphate catabolic process"/>
    <property type="evidence" value="ECO:0007669"/>
    <property type="project" value="TreeGrafter"/>
</dbReference>
<feature type="compositionally biased region" description="Basic and acidic residues" evidence="13">
    <location>
        <begin position="478"/>
        <end position="487"/>
    </location>
</feature>
<feature type="domain" description="Calcineurin-like phosphoesterase" evidence="15">
    <location>
        <begin position="63"/>
        <end position="328"/>
    </location>
</feature>
<dbReference type="InterPro" id="IPR012358">
    <property type="entry name" value="EndopolyPtase_N1"/>
</dbReference>
<dbReference type="GO" id="GO:0000324">
    <property type="term" value="C:fungal-type vacuole"/>
    <property type="evidence" value="ECO:0007669"/>
    <property type="project" value="TreeGrafter"/>
</dbReference>
<evidence type="ECO:0000256" key="1">
    <source>
        <dbReference type="ARBA" id="ARBA00004576"/>
    </source>
</evidence>
<keyword evidence="10 12" id="KW-0472">Membrane</keyword>
<comment type="function">
    <text evidence="12">Catalyzes the hydrolysis of inorganic polyphosphate (polyP) chains of many hundreds of phosphate residues into shorter lengths.</text>
</comment>
<feature type="region of interest" description="Disordered" evidence="13">
    <location>
        <begin position="550"/>
        <end position="575"/>
    </location>
</feature>
<feature type="compositionally biased region" description="Acidic residues" evidence="13">
    <location>
        <begin position="468"/>
        <end position="477"/>
    </location>
</feature>
<feature type="compositionally biased region" description="Basic residues" evidence="13">
    <location>
        <begin position="488"/>
        <end position="503"/>
    </location>
</feature>
<keyword evidence="9" id="KW-1133">Transmembrane helix</keyword>
<dbReference type="Proteomes" id="UP001163105">
    <property type="component" value="Unassembled WGS sequence"/>
</dbReference>
<evidence type="ECO:0000259" key="15">
    <source>
        <dbReference type="Pfam" id="PF00149"/>
    </source>
</evidence>
<feature type="signal peptide" evidence="14">
    <location>
        <begin position="1"/>
        <end position="24"/>
    </location>
</feature>
<dbReference type="InterPro" id="IPR041805">
    <property type="entry name" value="ASMase/PPN1_MPP"/>
</dbReference>
<feature type="region of interest" description="Disordered" evidence="13">
    <location>
        <begin position="457"/>
        <end position="522"/>
    </location>
</feature>
<reference evidence="16" key="1">
    <citation type="submission" date="2023-01" db="EMBL/GenBank/DDBJ databases">
        <title>The growth and conidiation of Purpureocillium lavendulum are regulated by nitrogen source and histone H3K14 acetylation.</title>
        <authorList>
            <person name="Tang P."/>
            <person name="Han J."/>
            <person name="Zhang C."/>
            <person name="Tang P."/>
            <person name="Qi F."/>
            <person name="Zhang K."/>
            <person name="Liang L."/>
        </authorList>
    </citation>
    <scope>NUCLEOTIDE SEQUENCE</scope>
    <source>
        <strain evidence="16">YMF1.00683</strain>
    </source>
</reference>
<organism evidence="16 17">
    <name type="scientific">Purpureocillium lavendulum</name>
    <dbReference type="NCBI Taxonomy" id="1247861"/>
    <lineage>
        <taxon>Eukaryota</taxon>
        <taxon>Fungi</taxon>
        <taxon>Dikarya</taxon>
        <taxon>Ascomycota</taxon>
        <taxon>Pezizomycotina</taxon>
        <taxon>Sordariomycetes</taxon>
        <taxon>Hypocreomycetidae</taxon>
        <taxon>Hypocreales</taxon>
        <taxon>Ophiocordycipitaceae</taxon>
        <taxon>Purpureocillium</taxon>
    </lineage>
</organism>
<evidence type="ECO:0000256" key="12">
    <source>
        <dbReference type="PIRNR" id="PIRNR027093"/>
    </source>
</evidence>
<evidence type="ECO:0000256" key="2">
    <source>
        <dbReference type="ARBA" id="ARBA00010399"/>
    </source>
</evidence>
<dbReference type="AlphaFoldDB" id="A0AB34G4L8"/>
<dbReference type="FunFam" id="3.60.21.10:FF:000082">
    <property type="entry name" value="Endopolyphosphatase"/>
    <property type="match status" value="1"/>
</dbReference>
<keyword evidence="11" id="KW-0325">Glycoprotein</keyword>
<dbReference type="PIRSF" id="PIRSF027093">
    <property type="entry name" value="EndopolyPtase_N1"/>
    <property type="match status" value="1"/>
</dbReference>
<feature type="region of interest" description="Disordered" evidence="13">
    <location>
        <begin position="616"/>
        <end position="654"/>
    </location>
</feature>
<evidence type="ECO:0000256" key="14">
    <source>
        <dbReference type="SAM" id="SignalP"/>
    </source>
</evidence>
<keyword evidence="7 12" id="KW-0378">Hydrolase</keyword>
<dbReference type="SUPFAM" id="SSF56300">
    <property type="entry name" value="Metallo-dependent phosphatases"/>
    <property type="match status" value="1"/>
</dbReference>
<dbReference type="GO" id="GO:0005774">
    <property type="term" value="C:vacuolar membrane"/>
    <property type="evidence" value="ECO:0007669"/>
    <property type="project" value="UniProtKB-SubCell"/>
</dbReference>
<dbReference type="GO" id="GO:0000298">
    <property type="term" value="F:endopolyphosphatase activity"/>
    <property type="evidence" value="ECO:0007669"/>
    <property type="project" value="UniProtKB-EC"/>
</dbReference>
<evidence type="ECO:0000313" key="16">
    <source>
        <dbReference type="EMBL" id="KAJ6445761.1"/>
    </source>
</evidence>
<evidence type="ECO:0000256" key="10">
    <source>
        <dbReference type="ARBA" id="ARBA00023136"/>
    </source>
</evidence>
<evidence type="ECO:0000256" key="11">
    <source>
        <dbReference type="ARBA" id="ARBA00023180"/>
    </source>
</evidence>
<dbReference type="Pfam" id="PF00149">
    <property type="entry name" value="Metallophos"/>
    <property type="match status" value="1"/>
</dbReference>
<evidence type="ECO:0000256" key="8">
    <source>
        <dbReference type="ARBA" id="ARBA00022968"/>
    </source>
</evidence>
<comment type="catalytic activity">
    <reaction evidence="12">
        <text>[phosphate](n+1) + n H2O = (n+1) phosphate + n H(+)</text>
        <dbReference type="Rhea" id="RHEA:22452"/>
        <dbReference type="Rhea" id="RHEA-COMP:14280"/>
        <dbReference type="ChEBI" id="CHEBI:15377"/>
        <dbReference type="ChEBI" id="CHEBI:15378"/>
        <dbReference type="ChEBI" id="CHEBI:16838"/>
        <dbReference type="ChEBI" id="CHEBI:43474"/>
        <dbReference type="EC" id="3.6.1.10"/>
    </reaction>
</comment>
<comment type="similarity">
    <text evidence="2">Belongs to the endopolyphosphatase PPN1 family.</text>
</comment>
<protein>
    <recommendedName>
        <fullName evidence="4 12">Endopolyphosphatase</fullName>
        <ecNumber evidence="3 12">3.6.1.10</ecNumber>
    </recommendedName>
</protein>
<dbReference type="PANTHER" id="PTHR10340">
    <property type="entry name" value="SPHINGOMYELIN PHOSPHODIESTERASE"/>
    <property type="match status" value="1"/>
</dbReference>
<dbReference type="GO" id="GO:0008081">
    <property type="term" value="F:phosphoric diester hydrolase activity"/>
    <property type="evidence" value="ECO:0007669"/>
    <property type="project" value="TreeGrafter"/>
</dbReference>
<proteinExistence type="inferred from homology"/>
<feature type="chain" id="PRO_5044191622" description="Endopolyphosphatase" evidence="14">
    <location>
        <begin position="25"/>
        <end position="679"/>
    </location>
</feature>
<accession>A0AB34G4L8</accession>